<accession>A0A821XI22</accession>
<evidence type="ECO:0000313" key="4">
    <source>
        <dbReference type="Proteomes" id="UP000663873"/>
    </source>
</evidence>
<evidence type="ECO:0000313" key="1">
    <source>
        <dbReference type="EMBL" id="CAF4942323.1"/>
    </source>
</evidence>
<feature type="non-terminal residue" evidence="1">
    <location>
        <position position="54"/>
    </location>
</feature>
<evidence type="ECO:0000313" key="2">
    <source>
        <dbReference type="EMBL" id="CAF4977547.1"/>
    </source>
</evidence>
<dbReference type="EMBL" id="CAJOBP010089574">
    <property type="protein sequence ID" value="CAF4942323.1"/>
    <property type="molecule type" value="Genomic_DNA"/>
</dbReference>
<keyword evidence="4" id="KW-1185">Reference proteome</keyword>
<gene>
    <name evidence="3" type="ORF">QYT958_LOCUS44330</name>
    <name evidence="1" type="ORF">UJA718_LOCUS47380</name>
    <name evidence="2" type="ORF">UJA718_LOCUS49119</name>
</gene>
<evidence type="ECO:0000313" key="3">
    <source>
        <dbReference type="EMBL" id="CAF5090852.1"/>
    </source>
</evidence>
<dbReference type="Proteomes" id="UP000663848">
    <property type="component" value="Unassembled WGS sequence"/>
</dbReference>
<comment type="caution">
    <text evidence="1">The sequence shown here is derived from an EMBL/GenBank/DDBJ whole genome shotgun (WGS) entry which is preliminary data.</text>
</comment>
<name>A0A821XI22_9BILA</name>
<reference evidence="1" key="1">
    <citation type="submission" date="2021-02" db="EMBL/GenBank/DDBJ databases">
        <authorList>
            <person name="Nowell W R."/>
        </authorList>
    </citation>
    <scope>NUCLEOTIDE SEQUENCE</scope>
</reference>
<protein>
    <submittedName>
        <fullName evidence="1">Uncharacterized protein</fullName>
    </submittedName>
</protein>
<sequence length="54" mass="6165">DDELSVYEVYVPTNTLNRLGDKRTGNNMVLIDYEDVSMLRDIRGPSSPYGYPPQ</sequence>
<dbReference type="AlphaFoldDB" id="A0A821XI22"/>
<dbReference type="EMBL" id="CAJOBR010068056">
    <property type="protein sequence ID" value="CAF5090852.1"/>
    <property type="molecule type" value="Genomic_DNA"/>
</dbReference>
<organism evidence="1 4">
    <name type="scientific">Rotaria socialis</name>
    <dbReference type="NCBI Taxonomy" id="392032"/>
    <lineage>
        <taxon>Eukaryota</taxon>
        <taxon>Metazoa</taxon>
        <taxon>Spiralia</taxon>
        <taxon>Gnathifera</taxon>
        <taxon>Rotifera</taxon>
        <taxon>Eurotatoria</taxon>
        <taxon>Bdelloidea</taxon>
        <taxon>Philodinida</taxon>
        <taxon>Philodinidae</taxon>
        <taxon>Rotaria</taxon>
    </lineage>
</organism>
<proteinExistence type="predicted"/>
<dbReference type="EMBL" id="CAJOBP010101505">
    <property type="protein sequence ID" value="CAF4977547.1"/>
    <property type="molecule type" value="Genomic_DNA"/>
</dbReference>
<feature type="non-terminal residue" evidence="1">
    <location>
        <position position="1"/>
    </location>
</feature>
<dbReference type="Proteomes" id="UP000663873">
    <property type="component" value="Unassembled WGS sequence"/>
</dbReference>